<dbReference type="SUPFAM" id="SSF53067">
    <property type="entry name" value="Actin-like ATPase domain"/>
    <property type="match status" value="2"/>
</dbReference>
<dbReference type="InterPro" id="IPR056546">
    <property type="entry name" value="MreB_MamK-like"/>
</dbReference>
<dbReference type="PANTHER" id="PTHR42749:SF1">
    <property type="entry name" value="CELL SHAPE-DETERMINING PROTEIN MREB"/>
    <property type="match status" value="1"/>
</dbReference>
<dbReference type="HAMAP" id="MF_02207">
    <property type="entry name" value="MreB"/>
    <property type="match status" value="1"/>
</dbReference>
<dbReference type="GO" id="GO:0005524">
    <property type="term" value="F:ATP binding"/>
    <property type="evidence" value="ECO:0007669"/>
    <property type="project" value="UniProtKB-KW"/>
</dbReference>
<feature type="binding site" evidence="6">
    <location>
        <begin position="14"/>
        <end position="16"/>
    </location>
    <ligand>
        <name>ATP</name>
        <dbReference type="ChEBI" id="CHEBI:30616"/>
    </ligand>
</feature>
<dbReference type="PANTHER" id="PTHR42749">
    <property type="entry name" value="CELL SHAPE-DETERMINING PROTEIN MREB"/>
    <property type="match status" value="1"/>
</dbReference>
<reference evidence="7 8" key="1">
    <citation type="journal article" date="2016" name="Nat. Commun.">
        <title>Thousands of microbial genomes shed light on interconnected biogeochemical processes in an aquifer system.</title>
        <authorList>
            <person name="Anantharaman K."/>
            <person name="Brown C.T."/>
            <person name="Hug L.A."/>
            <person name="Sharon I."/>
            <person name="Castelle C.J."/>
            <person name="Probst A.J."/>
            <person name="Thomas B.C."/>
            <person name="Singh A."/>
            <person name="Wilkins M.J."/>
            <person name="Karaoz U."/>
            <person name="Brodie E.L."/>
            <person name="Williams K.H."/>
            <person name="Hubbard S.S."/>
            <person name="Banfield J.F."/>
        </authorList>
    </citation>
    <scope>NUCLEOTIDE SEQUENCE [LARGE SCALE GENOMIC DNA]</scope>
</reference>
<dbReference type="NCBIfam" id="TIGR00904">
    <property type="entry name" value="mreB"/>
    <property type="match status" value="1"/>
</dbReference>
<accession>A0A1G2QFV6</accession>
<evidence type="ECO:0000256" key="4">
    <source>
        <dbReference type="ARBA" id="ARBA00022960"/>
    </source>
</evidence>
<comment type="similarity">
    <text evidence="5 6">Belongs to the FtsA/MreB family.</text>
</comment>
<sequence>MPFFTKKLGIDLGTANTLVFLPGKGIVLNEPSVVAVSEIDNRIVAVGNEAKEMIGKTPDNIRAYRPMKDGVIADYRVTEAMLKYYIGKALGPWHVWKPDVMVSVPAGVTSTERRAVIEAAMKAGAKNAYVVKEPILAAIGAGIPIYEAHGHMVVDIGGGTTDVAVISLGGIVASTSVKFAGNKIDQAIADYIKKTFNLAIGDKTAEEVKIAIGSAVPMEEEMAYAIKGRDFMTGLPREAEIKTNEIVRAIDNELREIVKAIKYVFQETPPELSRDIIEAGIIMTGGSSQLRNLPELVFRRTGVKAVLADESLYCVAKGTGVALDHLDTYKKSIISKK</sequence>
<keyword evidence="2 6" id="KW-0547">Nucleotide-binding</keyword>
<dbReference type="InterPro" id="IPR043129">
    <property type="entry name" value="ATPase_NBD"/>
</dbReference>
<comment type="subcellular location">
    <subcellularLocation>
        <location evidence="6">Cytoplasm</location>
    </subcellularLocation>
    <text evidence="6">Membrane-associated.</text>
</comment>
<dbReference type="GO" id="GO:0000902">
    <property type="term" value="P:cell morphogenesis"/>
    <property type="evidence" value="ECO:0007669"/>
    <property type="project" value="InterPro"/>
</dbReference>
<dbReference type="InterPro" id="IPR004753">
    <property type="entry name" value="MreB"/>
</dbReference>
<dbReference type="Pfam" id="PF06723">
    <property type="entry name" value="MreB_Mbl"/>
    <property type="match status" value="1"/>
</dbReference>
<dbReference type="EMBL" id="MHTK01000006">
    <property type="protein sequence ID" value="OHA59505.1"/>
    <property type="molecule type" value="Genomic_DNA"/>
</dbReference>
<feature type="binding site" evidence="6">
    <location>
        <begin position="206"/>
        <end position="209"/>
    </location>
    <ligand>
        <name>ATP</name>
        <dbReference type="ChEBI" id="CHEBI:30616"/>
    </ligand>
</feature>
<comment type="caution">
    <text evidence="6">Lacks conserved residue(s) required for the propagation of feature annotation.</text>
</comment>
<evidence type="ECO:0000256" key="1">
    <source>
        <dbReference type="ARBA" id="ARBA00022490"/>
    </source>
</evidence>
<comment type="subunit">
    <text evidence="6">Forms polymers.</text>
</comment>
<organism evidence="7 8">
    <name type="scientific">Candidatus Vogelbacteria bacterium RIFOXYD1_FULL_46_19</name>
    <dbReference type="NCBI Taxonomy" id="1802439"/>
    <lineage>
        <taxon>Bacteria</taxon>
        <taxon>Candidatus Vogeliibacteriota</taxon>
    </lineage>
</organism>
<protein>
    <recommendedName>
        <fullName evidence="6">Cell shape-determining protein MreB</fullName>
    </recommendedName>
</protein>
<evidence type="ECO:0000313" key="8">
    <source>
        <dbReference type="Proteomes" id="UP000177838"/>
    </source>
</evidence>
<evidence type="ECO:0000256" key="6">
    <source>
        <dbReference type="HAMAP-Rule" id="MF_02207"/>
    </source>
</evidence>
<dbReference type="Proteomes" id="UP000177838">
    <property type="component" value="Unassembled WGS sequence"/>
</dbReference>
<comment type="caution">
    <text evidence="7">The sequence shown here is derived from an EMBL/GenBank/DDBJ whole genome shotgun (WGS) entry which is preliminary data.</text>
</comment>
<keyword evidence="1 6" id="KW-0963">Cytoplasm</keyword>
<gene>
    <name evidence="6" type="primary">mreB</name>
    <name evidence="7" type="ORF">A2589_01425</name>
</gene>
<dbReference type="GO" id="GO:0005737">
    <property type="term" value="C:cytoplasm"/>
    <property type="evidence" value="ECO:0007669"/>
    <property type="project" value="UniProtKB-SubCell"/>
</dbReference>
<comment type="function">
    <text evidence="6">Forms membrane-associated dynamic filaments that are essential for cell shape determination. Acts by regulating cell wall synthesis and cell elongation, and thus cell shape. A feedback loop between cell geometry and MreB localization may maintain elongated cell shape by targeting cell wall growth to regions of negative cell wall curvature.</text>
</comment>
<dbReference type="PRINTS" id="PR01652">
    <property type="entry name" value="SHAPEPROTEIN"/>
</dbReference>
<evidence type="ECO:0000256" key="5">
    <source>
        <dbReference type="ARBA" id="ARBA00023458"/>
    </source>
</evidence>
<dbReference type="AlphaFoldDB" id="A0A1G2QFV6"/>
<dbReference type="STRING" id="1802439.A2589_01425"/>
<name>A0A1G2QFV6_9BACT</name>
<dbReference type="GO" id="GO:0008360">
    <property type="term" value="P:regulation of cell shape"/>
    <property type="evidence" value="ECO:0007669"/>
    <property type="project" value="UniProtKB-UniRule"/>
</dbReference>
<dbReference type="Gene3D" id="3.30.420.40">
    <property type="match status" value="3"/>
</dbReference>
<feature type="binding site" evidence="6">
    <location>
        <begin position="158"/>
        <end position="160"/>
    </location>
    <ligand>
        <name>ATP</name>
        <dbReference type="ChEBI" id="CHEBI:30616"/>
    </ligand>
</feature>
<dbReference type="NCBIfam" id="NF010539">
    <property type="entry name" value="PRK13927.1"/>
    <property type="match status" value="1"/>
</dbReference>
<proteinExistence type="inferred from homology"/>
<evidence type="ECO:0000256" key="2">
    <source>
        <dbReference type="ARBA" id="ARBA00022741"/>
    </source>
</evidence>
<keyword evidence="4 6" id="KW-0133">Cell shape</keyword>
<evidence type="ECO:0000256" key="3">
    <source>
        <dbReference type="ARBA" id="ARBA00022840"/>
    </source>
</evidence>
<evidence type="ECO:0000313" key="7">
    <source>
        <dbReference type="EMBL" id="OHA59505.1"/>
    </source>
</evidence>
<dbReference type="CDD" id="cd10225">
    <property type="entry name" value="ASKHA_NBD_MreB-like"/>
    <property type="match status" value="1"/>
</dbReference>
<keyword evidence="3 6" id="KW-0067">ATP-binding</keyword>